<name>S4MS71_9ACTN</name>
<dbReference type="EC" id="2.7.1.26" evidence="5"/>
<dbReference type="NCBIfam" id="TIGR00083">
    <property type="entry name" value="ribF"/>
    <property type="match status" value="1"/>
</dbReference>
<evidence type="ECO:0000256" key="19">
    <source>
        <dbReference type="ARBA" id="ARBA00049494"/>
    </source>
</evidence>
<dbReference type="Gene3D" id="2.40.30.30">
    <property type="entry name" value="Riboflavin kinase-like"/>
    <property type="match status" value="1"/>
</dbReference>
<keyword evidence="23" id="KW-1185">Reference proteome</keyword>
<feature type="region of interest" description="Disordered" evidence="20">
    <location>
        <begin position="749"/>
        <end position="1030"/>
    </location>
</feature>
<evidence type="ECO:0000313" key="22">
    <source>
        <dbReference type="EMBL" id="EPJ42343.1"/>
    </source>
</evidence>
<dbReference type="HOGENOM" id="CLU_257523_0_0_11"/>
<dbReference type="InterPro" id="IPR027417">
    <property type="entry name" value="P-loop_NTPase"/>
</dbReference>
<dbReference type="FunFam" id="2.40.30.30:FF:000003">
    <property type="entry name" value="Riboflavin biosynthesis protein"/>
    <property type="match status" value="1"/>
</dbReference>
<keyword evidence="8" id="KW-0285">Flavoprotein</keyword>
<dbReference type="SUPFAM" id="SSF82114">
    <property type="entry name" value="Riboflavin kinase-like"/>
    <property type="match status" value="1"/>
</dbReference>
<feature type="compositionally biased region" description="Basic and acidic residues" evidence="20">
    <location>
        <begin position="964"/>
        <end position="973"/>
    </location>
</feature>
<evidence type="ECO:0000256" key="4">
    <source>
        <dbReference type="ARBA" id="ARBA00010214"/>
    </source>
</evidence>
<dbReference type="GO" id="GO:0009231">
    <property type="term" value="P:riboflavin biosynthetic process"/>
    <property type="evidence" value="ECO:0007669"/>
    <property type="project" value="InterPro"/>
</dbReference>
<evidence type="ECO:0000256" key="11">
    <source>
        <dbReference type="ARBA" id="ARBA00022695"/>
    </source>
</evidence>
<comment type="pathway">
    <text evidence="2">Cofactor biosynthesis; FAD biosynthesis; FAD from FMN: step 1/1.</text>
</comment>
<keyword evidence="11" id="KW-0548">Nucleotidyltransferase</keyword>
<feature type="compositionally biased region" description="Basic residues" evidence="20">
    <location>
        <begin position="857"/>
        <end position="869"/>
    </location>
</feature>
<dbReference type="SUPFAM" id="SSF52374">
    <property type="entry name" value="Nucleotidylyl transferase"/>
    <property type="match status" value="1"/>
</dbReference>
<evidence type="ECO:0000256" key="20">
    <source>
        <dbReference type="SAM" id="MobiDB-lite"/>
    </source>
</evidence>
<dbReference type="FunFam" id="3.40.50.620:FF:000021">
    <property type="entry name" value="Riboflavin biosynthesis protein"/>
    <property type="match status" value="1"/>
</dbReference>
<evidence type="ECO:0000256" key="13">
    <source>
        <dbReference type="ARBA" id="ARBA00022777"/>
    </source>
</evidence>
<evidence type="ECO:0000256" key="2">
    <source>
        <dbReference type="ARBA" id="ARBA00004726"/>
    </source>
</evidence>
<dbReference type="GO" id="GO:0005524">
    <property type="term" value="F:ATP binding"/>
    <property type="evidence" value="ECO:0007669"/>
    <property type="project" value="UniProtKB-KW"/>
</dbReference>
<proteinExistence type="inferred from homology"/>
<evidence type="ECO:0000256" key="3">
    <source>
        <dbReference type="ARBA" id="ARBA00005201"/>
    </source>
</evidence>
<comment type="catalytic activity">
    <reaction evidence="18">
        <text>riboflavin + ATP = FMN + ADP + H(+)</text>
        <dbReference type="Rhea" id="RHEA:14357"/>
        <dbReference type="ChEBI" id="CHEBI:15378"/>
        <dbReference type="ChEBI" id="CHEBI:30616"/>
        <dbReference type="ChEBI" id="CHEBI:57986"/>
        <dbReference type="ChEBI" id="CHEBI:58210"/>
        <dbReference type="ChEBI" id="CHEBI:456216"/>
        <dbReference type="EC" id="2.7.1.26"/>
    </reaction>
</comment>
<dbReference type="InterPro" id="IPR015864">
    <property type="entry name" value="FAD_synthase"/>
</dbReference>
<dbReference type="InterPro" id="IPR023468">
    <property type="entry name" value="Riboflavin_kinase"/>
</dbReference>
<evidence type="ECO:0000256" key="17">
    <source>
        <dbReference type="ARBA" id="ARBA00032176"/>
    </source>
</evidence>
<dbReference type="InterPro" id="IPR023465">
    <property type="entry name" value="Riboflavin_kinase_dom_sf"/>
</dbReference>
<dbReference type="PANTHER" id="PTHR22749:SF6">
    <property type="entry name" value="RIBOFLAVIN KINASE"/>
    <property type="match status" value="1"/>
</dbReference>
<dbReference type="NCBIfam" id="NF004160">
    <property type="entry name" value="PRK05627.1-3"/>
    <property type="match status" value="1"/>
</dbReference>
<dbReference type="InterPro" id="IPR002606">
    <property type="entry name" value="Riboflavin_kinase_bac"/>
</dbReference>
<dbReference type="GO" id="GO:0003919">
    <property type="term" value="F:FMN adenylyltransferase activity"/>
    <property type="evidence" value="ECO:0007669"/>
    <property type="project" value="UniProtKB-EC"/>
</dbReference>
<evidence type="ECO:0000256" key="10">
    <source>
        <dbReference type="ARBA" id="ARBA00022679"/>
    </source>
</evidence>
<evidence type="ECO:0000256" key="12">
    <source>
        <dbReference type="ARBA" id="ARBA00022741"/>
    </source>
</evidence>
<keyword evidence="9" id="KW-0288">FMN</keyword>
<dbReference type="GO" id="GO:0009398">
    <property type="term" value="P:FMN biosynthetic process"/>
    <property type="evidence" value="ECO:0007669"/>
    <property type="project" value="UniProtKB-UniPathway"/>
</dbReference>
<dbReference type="SUPFAM" id="SSF52540">
    <property type="entry name" value="P-loop containing nucleoside triphosphate hydrolases"/>
    <property type="match status" value="1"/>
</dbReference>
<dbReference type="EMBL" id="AOPY01001265">
    <property type="protein sequence ID" value="EPJ42343.1"/>
    <property type="molecule type" value="Genomic_DNA"/>
</dbReference>
<dbReference type="SMART" id="SM00904">
    <property type="entry name" value="Flavokinase"/>
    <property type="match status" value="1"/>
</dbReference>
<keyword evidence="16" id="KW-0511">Multifunctional enzyme</keyword>
<feature type="compositionally biased region" description="Basic residues" evidence="20">
    <location>
        <begin position="885"/>
        <end position="955"/>
    </location>
</feature>
<evidence type="ECO:0000256" key="6">
    <source>
        <dbReference type="ARBA" id="ARBA00012393"/>
    </source>
</evidence>
<comment type="pathway">
    <text evidence="3">Cofactor biosynthesis; FMN biosynthesis; FMN from riboflavin (ATP route): step 1/1.</text>
</comment>
<feature type="domain" description="Riboflavin kinase" evidence="21">
    <location>
        <begin position="1222"/>
        <end position="1347"/>
    </location>
</feature>
<evidence type="ECO:0000256" key="1">
    <source>
        <dbReference type="ARBA" id="ARBA00002121"/>
    </source>
</evidence>
<dbReference type="InterPro" id="IPR015865">
    <property type="entry name" value="Riboflavin_kinase_bac/euk"/>
</dbReference>
<dbReference type="PANTHER" id="PTHR22749">
    <property type="entry name" value="RIBOFLAVIN KINASE/FMN ADENYLYLTRANSFERASE"/>
    <property type="match status" value="1"/>
</dbReference>
<gene>
    <name evidence="22" type="ORF">STAFG_0605</name>
</gene>
<dbReference type="InterPro" id="IPR014729">
    <property type="entry name" value="Rossmann-like_a/b/a_fold"/>
</dbReference>
<evidence type="ECO:0000256" key="16">
    <source>
        <dbReference type="ARBA" id="ARBA00023268"/>
    </source>
</evidence>
<comment type="function">
    <text evidence="1">Catalyzes the phosphorylation of riboflavin to FMN followed by the adenylation of FMN to FAD.</text>
</comment>
<dbReference type="Proteomes" id="UP000015001">
    <property type="component" value="Unassembled WGS sequence"/>
</dbReference>
<evidence type="ECO:0000256" key="8">
    <source>
        <dbReference type="ARBA" id="ARBA00022630"/>
    </source>
</evidence>
<dbReference type="Pfam" id="PF06574">
    <property type="entry name" value="FAD_syn"/>
    <property type="match status" value="1"/>
</dbReference>
<accession>S4MS71</accession>
<dbReference type="UniPathway" id="UPA00276">
    <property type="reaction ID" value="UER00406"/>
</dbReference>
<dbReference type="GO" id="GO:0006747">
    <property type="term" value="P:FAD biosynthetic process"/>
    <property type="evidence" value="ECO:0007669"/>
    <property type="project" value="UniProtKB-UniPathway"/>
</dbReference>
<dbReference type="EC" id="2.7.7.2" evidence="6"/>
<evidence type="ECO:0000256" key="7">
    <source>
        <dbReference type="ARBA" id="ARBA00018483"/>
    </source>
</evidence>
<keyword evidence="12" id="KW-0547">Nucleotide-binding</keyword>
<comment type="caution">
    <text evidence="22">The sequence shown here is derived from an EMBL/GenBank/DDBJ whole genome shotgun (WGS) entry which is preliminary data.</text>
</comment>
<evidence type="ECO:0000313" key="23">
    <source>
        <dbReference type="Proteomes" id="UP000015001"/>
    </source>
</evidence>
<dbReference type="GO" id="GO:0008531">
    <property type="term" value="F:riboflavin kinase activity"/>
    <property type="evidence" value="ECO:0007669"/>
    <property type="project" value="UniProtKB-EC"/>
</dbReference>
<keyword evidence="15" id="KW-0067">ATP-binding</keyword>
<evidence type="ECO:0000256" key="15">
    <source>
        <dbReference type="ARBA" id="ARBA00022840"/>
    </source>
</evidence>
<dbReference type="CDD" id="cd02064">
    <property type="entry name" value="FAD_synthetase_N"/>
    <property type="match status" value="1"/>
</dbReference>
<protein>
    <recommendedName>
        <fullName evidence="7">Bifunctional riboflavin kinase/FMN adenylyltransferase</fullName>
        <ecNumber evidence="5">2.7.1.26</ecNumber>
        <ecNumber evidence="6">2.7.7.2</ecNumber>
    </recommendedName>
    <alternativeName>
        <fullName evidence="17">Riboflavin biosynthesis protein RibF</fullName>
    </alternativeName>
</protein>
<keyword evidence="13" id="KW-0418">Kinase</keyword>
<comment type="catalytic activity">
    <reaction evidence="19">
        <text>FMN + ATP + H(+) = FAD + diphosphate</text>
        <dbReference type="Rhea" id="RHEA:17237"/>
        <dbReference type="ChEBI" id="CHEBI:15378"/>
        <dbReference type="ChEBI" id="CHEBI:30616"/>
        <dbReference type="ChEBI" id="CHEBI:33019"/>
        <dbReference type="ChEBI" id="CHEBI:57692"/>
        <dbReference type="ChEBI" id="CHEBI:58210"/>
        <dbReference type="EC" id="2.7.7.2"/>
    </reaction>
</comment>
<evidence type="ECO:0000256" key="5">
    <source>
        <dbReference type="ARBA" id="ARBA00012105"/>
    </source>
</evidence>
<dbReference type="Gene3D" id="3.40.50.620">
    <property type="entry name" value="HUPs"/>
    <property type="match status" value="1"/>
</dbReference>
<evidence type="ECO:0000256" key="18">
    <source>
        <dbReference type="ARBA" id="ARBA00047880"/>
    </source>
</evidence>
<organism evidence="22 23">
    <name type="scientific">Streptomyces afghaniensis 772</name>
    <dbReference type="NCBI Taxonomy" id="1283301"/>
    <lineage>
        <taxon>Bacteria</taxon>
        <taxon>Bacillati</taxon>
        <taxon>Actinomycetota</taxon>
        <taxon>Actinomycetes</taxon>
        <taxon>Kitasatosporales</taxon>
        <taxon>Streptomycetaceae</taxon>
        <taxon>Streptomyces</taxon>
    </lineage>
</organism>
<evidence type="ECO:0000256" key="9">
    <source>
        <dbReference type="ARBA" id="ARBA00022643"/>
    </source>
</evidence>
<evidence type="ECO:0000256" key="14">
    <source>
        <dbReference type="ARBA" id="ARBA00022827"/>
    </source>
</evidence>
<dbReference type="Pfam" id="PF01687">
    <property type="entry name" value="Flavokinase"/>
    <property type="match status" value="1"/>
</dbReference>
<comment type="similarity">
    <text evidence="4">Belongs to the RibF family.</text>
</comment>
<dbReference type="UniPathway" id="UPA00277">
    <property type="reaction ID" value="UER00407"/>
</dbReference>
<reference evidence="22 23" key="1">
    <citation type="submission" date="2013-02" db="EMBL/GenBank/DDBJ databases">
        <title>Draft Genome Sequence of Streptomyces afghaniensis, Which Produces Compounds of the Julimycin B-Complex.</title>
        <authorList>
            <person name="Gruening B.A."/>
            <person name="Praeg A."/>
            <person name="Erxleben A."/>
            <person name="Guenther S."/>
            <person name="Fiedler H.-P."/>
            <person name="Goodfellow M."/>
            <person name="Mueller M."/>
        </authorList>
    </citation>
    <scope>NUCLEOTIDE SEQUENCE [LARGE SCALE GENOMIC DNA]</scope>
    <source>
        <strain evidence="22 23">772</strain>
    </source>
</reference>
<feature type="compositionally biased region" description="Polar residues" evidence="20">
    <location>
        <begin position="1017"/>
        <end position="1030"/>
    </location>
</feature>
<evidence type="ECO:0000259" key="21">
    <source>
        <dbReference type="SMART" id="SM00904"/>
    </source>
</evidence>
<keyword evidence="14" id="KW-0274">FAD</keyword>
<keyword evidence="10" id="KW-0808">Transferase</keyword>
<sequence length="1353" mass="143740">MLDAATGAVVGVLGTALSSDHSDVGFAVPLHPRVPGAAGPLAELLDENAATVPAYGADLNLAGVLELTGTAVGLDGPPGGTGLPEPVERAAVTAEFNAFAAGPAAVLGLVGAPGSGRTTELAALAARRARGGHPTLWLRGCELRDDDASVADAARRALTRAAPAVAASRPGGLPTGPGDTTPERLARLAGALGRPLLLLLDGPEEMPPALARRLADWTEGTVRWLRETGVRLVVACRAEYWEEAGFPGEVLHRAAGAEYGPACVRLGDLTEDEAREARLRHGIPESVLVDSDARHPLTLRLLGEIRDALGPCAGPESAGAPTSPGATVDRDDVFAAYLDLMSLRIARRLAAGNGLSGTAVRRLAAKVAGQVHEAARRSLGPGRGSLDRETFETVFPWGPAPARLGGGTGWASAVLAEGLLVPAGSGYRFAHEELADWLQGMHLDLDEALHVLVHHRPQPAPVPHHRIGPVVQALLFLARQHGTGRLASRLADLVHALDAGPRSWWAARLLAGTLSAVPEATPYAEVLRLLADRIVAWRRQGRPVPDEVGPAFWAGVRLPEGERFALLRRLVHADGPPCEAGPRFLDTVAHLLAADPTAVQPLLARWFDDEQPLPATPHATVATAAQALLHTHRHGALDDLADVLVDRAHRRADELLAVLAEEEPSAVCRAVDRWARDERPARRGAAMAHGLRVAPHVSAGGDRALLRYAALTLLTRPADRDLHGGALALLVQDPRTRDRYLPRALEHFAAGDPNLPPDAPAAALRAPPRAGPRRLRGAAGAAGRGGRAAGARRRHPARPGPAGRRAGGAGCGAAAGTRRARGRVRGPAARPGPRRPGRAPAAGHRPAGGRPGPPALRTRRGPHPTRHPRLPPAAPRAARRAPGPRARHRRPRRAAARRRPERRRRPARPRPPHRTAPRAHPGGRRPLRPRPRRPRPARARLRRPRGPLAGRRARRVGGAGRAELPPDDREPGGRRRPGLTGSRAGRRGRGLVRPVTPPCRCGPQAPGMAPLDLRTRQPGTTTDTGSTSFRQGAGTVQRWRGLEDIPQDWGRSVVTIGSYDGVHRGHQLIIRHAVNRARELGVPAVVVTFDPHPSEVVRPGSHPPLLAPHHRRAELMADLGVDAVLILPFTTEFSKLSPADFVVKVLVDKLHAKAVVEGPNFRFGHKAAGNVGFLAEQGKTYDFEVEVVDLYVTGEAGGGEPFSSTLTRRLVAEGDLRGAAEILGRPHRVEGVVVRGAQRGREMGFPTANVETLPHTAIPADGVYAGWLHAQGEAMPAAISVGTNPQFDGTERTVEAYAIDRVGLDLYGLHVAVDFLAFVRGQARFDTLDALLEQIVEDVKRCRELVAGAERSA</sequence>